<keyword evidence="5" id="KW-1185">Reference proteome</keyword>
<name>A0A835LXI3_9MAGN</name>
<reference evidence="4 5" key="1">
    <citation type="submission" date="2020-10" db="EMBL/GenBank/DDBJ databases">
        <title>The Coptis chinensis genome and diversification of protoberbering-type alkaloids.</title>
        <authorList>
            <person name="Wang B."/>
            <person name="Shu S."/>
            <person name="Song C."/>
            <person name="Liu Y."/>
        </authorList>
    </citation>
    <scope>NUCLEOTIDE SEQUENCE [LARGE SCALE GENOMIC DNA]</scope>
    <source>
        <strain evidence="4">HL-2020</strain>
        <tissue evidence="4">Leaf</tissue>
    </source>
</reference>
<protein>
    <recommendedName>
        <fullName evidence="3">SWIM-type domain-containing protein</fullName>
    </recommendedName>
</protein>
<dbReference type="AlphaFoldDB" id="A0A835LXI3"/>
<keyword evidence="1" id="KW-0863">Zinc-finger</keyword>
<evidence type="ECO:0000259" key="3">
    <source>
        <dbReference type="PROSITE" id="PS50966"/>
    </source>
</evidence>
<keyword evidence="1" id="KW-0862">Zinc</keyword>
<dbReference type="InterPro" id="IPR007527">
    <property type="entry name" value="Znf_SWIM"/>
</dbReference>
<feature type="transmembrane region" description="Helical" evidence="2">
    <location>
        <begin position="254"/>
        <end position="275"/>
    </location>
</feature>
<comment type="caution">
    <text evidence="4">The sequence shown here is derived from an EMBL/GenBank/DDBJ whole genome shotgun (WGS) entry which is preliminary data.</text>
</comment>
<dbReference type="Proteomes" id="UP000631114">
    <property type="component" value="Unassembled WGS sequence"/>
</dbReference>
<accession>A0A835LXI3</accession>
<evidence type="ECO:0000256" key="2">
    <source>
        <dbReference type="SAM" id="Phobius"/>
    </source>
</evidence>
<dbReference type="Pfam" id="PF04434">
    <property type="entry name" value="SWIM"/>
    <property type="match status" value="1"/>
</dbReference>
<keyword evidence="2" id="KW-0472">Membrane</keyword>
<keyword evidence="2" id="KW-0812">Transmembrane</keyword>
<dbReference type="GO" id="GO:0008270">
    <property type="term" value="F:zinc ion binding"/>
    <property type="evidence" value="ECO:0007669"/>
    <property type="project" value="UniProtKB-KW"/>
</dbReference>
<evidence type="ECO:0000313" key="4">
    <source>
        <dbReference type="EMBL" id="KAF9608662.1"/>
    </source>
</evidence>
<proteinExistence type="predicted"/>
<evidence type="ECO:0000313" key="5">
    <source>
        <dbReference type="Proteomes" id="UP000631114"/>
    </source>
</evidence>
<keyword evidence="2" id="KW-1133">Transmembrane helix</keyword>
<feature type="domain" description="SWIM-type" evidence="3">
    <location>
        <begin position="29"/>
        <end position="77"/>
    </location>
</feature>
<keyword evidence="1" id="KW-0479">Metal-binding</keyword>
<dbReference type="PROSITE" id="PS50966">
    <property type="entry name" value="ZF_SWIM"/>
    <property type="match status" value="1"/>
</dbReference>
<dbReference type="EMBL" id="JADFTS010000004">
    <property type="protein sequence ID" value="KAF9608662.1"/>
    <property type="molecule type" value="Genomic_DNA"/>
</dbReference>
<sequence length="375" mass="42535">MFTVFSHEFCESSGCIARMITEEEPISKYLVGFGDKDDEMNIVSFDSRNNIANCCCRMFEFEGMLCKHVLQAPLDLPRRHSMFWGLFVTTSQCCGDLLIPFFNKAIAYHKKALALLCNTAIQVSIRIPQAIADLLEDSGVQLVKKYLVSAERVEMQFSPRGLFRAGQRFQSNVVPHGKKFKQTSKNRKKIIIGHTSREEIDLPSFSSELERLCPASRDPNSALKCLGALKCTPRDETFGGCCSICTFMTTDLTYGYSLMVLGTIGLMYGYILMVLGDETFGGCCSICTFRYNWLNVWIQPYGSRVTLLRLCRTRELHELGSESLFKVDVMPTCGGERWRSGMDTYDGSFYTAMAIWPTKLGGEILRFLICYRRDY</sequence>
<evidence type="ECO:0000256" key="1">
    <source>
        <dbReference type="PROSITE-ProRule" id="PRU00325"/>
    </source>
</evidence>
<gene>
    <name evidence="4" type="ORF">IFM89_010446</name>
</gene>
<organism evidence="4 5">
    <name type="scientific">Coptis chinensis</name>
    <dbReference type="NCBI Taxonomy" id="261450"/>
    <lineage>
        <taxon>Eukaryota</taxon>
        <taxon>Viridiplantae</taxon>
        <taxon>Streptophyta</taxon>
        <taxon>Embryophyta</taxon>
        <taxon>Tracheophyta</taxon>
        <taxon>Spermatophyta</taxon>
        <taxon>Magnoliopsida</taxon>
        <taxon>Ranunculales</taxon>
        <taxon>Ranunculaceae</taxon>
        <taxon>Coptidoideae</taxon>
        <taxon>Coptis</taxon>
    </lineage>
</organism>